<evidence type="ECO:0000256" key="1">
    <source>
        <dbReference type="ARBA" id="ARBA00004196"/>
    </source>
</evidence>
<keyword evidence="3" id="KW-1015">Disulfide bond</keyword>
<dbReference type="SUPFAM" id="SSF52833">
    <property type="entry name" value="Thioredoxin-like"/>
    <property type="match status" value="1"/>
</dbReference>
<dbReference type="GO" id="GO:0017004">
    <property type="term" value="P:cytochrome complex assembly"/>
    <property type="evidence" value="ECO:0007669"/>
    <property type="project" value="UniProtKB-KW"/>
</dbReference>
<gene>
    <name evidence="6" type="ORF">EMPS_04840</name>
</gene>
<reference evidence="6" key="1">
    <citation type="submission" date="2021-11" db="EMBL/GenBank/DDBJ databases">
        <authorList>
            <person name="Herlambang A."/>
            <person name="Guo Y."/>
            <person name="Takashima Y."/>
            <person name="Nishizawa T."/>
        </authorList>
    </citation>
    <scope>NUCLEOTIDE SEQUENCE</scope>
    <source>
        <strain evidence="6">E1425</strain>
    </source>
</reference>
<feature type="domain" description="Thioredoxin" evidence="5">
    <location>
        <begin position="76"/>
        <end position="242"/>
    </location>
</feature>
<keyword evidence="2" id="KW-0201">Cytochrome c-type biogenesis</keyword>
<reference evidence="6" key="2">
    <citation type="journal article" date="2022" name="Microbiol. Resour. Announc.">
        <title>Whole-Genome Sequence of Entomortierella parvispora E1425, a Mucoromycotan Fungus Associated with Burkholderiaceae-Related Endosymbiotic Bacteria.</title>
        <authorList>
            <person name="Herlambang A."/>
            <person name="Guo Y."/>
            <person name="Takashima Y."/>
            <person name="Narisawa K."/>
            <person name="Ohta H."/>
            <person name="Nishizawa T."/>
        </authorList>
    </citation>
    <scope>NUCLEOTIDE SEQUENCE</scope>
    <source>
        <strain evidence="6">E1425</strain>
    </source>
</reference>
<dbReference type="CDD" id="cd02966">
    <property type="entry name" value="TlpA_like_family"/>
    <property type="match status" value="1"/>
</dbReference>
<accession>A0A9P3H9Z5</accession>
<dbReference type="AlphaFoldDB" id="A0A9P3H9Z5"/>
<dbReference type="OrthoDB" id="2121326at2759"/>
<dbReference type="Gene3D" id="3.40.30.10">
    <property type="entry name" value="Glutaredoxin"/>
    <property type="match status" value="1"/>
</dbReference>
<protein>
    <recommendedName>
        <fullName evidence="5">Thioredoxin domain-containing protein</fullName>
    </recommendedName>
</protein>
<dbReference type="PROSITE" id="PS51352">
    <property type="entry name" value="THIOREDOXIN_2"/>
    <property type="match status" value="1"/>
</dbReference>
<dbReference type="PANTHER" id="PTHR42852:SF6">
    <property type="entry name" value="THIOL:DISULFIDE INTERCHANGE PROTEIN DSBE"/>
    <property type="match status" value="1"/>
</dbReference>
<dbReference type="InterPro" id="IPR050553">
    <property type="entry name" value="Thioredoxin_ResA/DsbE_sf"/>
</dbReference>
<evidence type="ECO:0000256" key="4">
    <source>
        <dbReference type="ARBA" id="ARBA00023284"/>
    </source>
</evidence>
<sequence>MPQEFTEEQRKGLHAIYHDTFRTPFSEKFEENWEEETYWKAVEVFKVQVKELGVENPFDFFGRFQLHSYEDIRDKLKAGPPMCTRKNWKSPLVDEKVDVLGLLEKLHYVSGAKYEGKEDIVILDFWATWCGPCIALAPELSDLSEKHAGRVAVIGINNDASARNGKDDVEKVQAFLEEHKEKFRYIQYVDNAENLAKTSLHDRSQYIFFPALVLVVNGTIKFVGEKAQLQGHLEEALKTSCPEE</sequence>
<keyword evidence="4" id="KW-0676">Redox-active center</keyword>
<evidence type="ECO:0000259" key="5">
    <source>
        <dbReference type="PROSITE" id="PS51352"/>
    </source>
</evidence>
<comment type="caution">
    <text evidence="6">The sequence shown here is derived from an EMBL/GenBank/DDBJ whole genome shotgun (WGS) entry which is preliminary data.</text>
</comment>
<keyword evidence="7" id="KW-1185">Reference proteome</keyword>
<evidence type="ECO:0000313" key="7">
    <source>
        <dbReference type="Proteomes" id="UP000827284"/>
    </source>
</evidence>
<dbReference type="EMBL" id="BQFW01000007">
    <property type="protein sequence ID" value="GJJ72482.1"/>
    <property type="molecule type" value="Genomic_DNA"/>
</dbReference>
<name>A0A9P3H9Z5_9FUNG</name>
<evidence type="ECO:0000256" key="2">
    <source>
        <dbReference type="ARBA" id="ARBA00022748"/>
    </source>
</evidence>
<proteinExistence type="predicted"/>
<dbReference type="PANTHER" id="PTHR42852">
    <property type="entry name" value="THIOL:DISULFIDE INTERCHANGE PROTEIN DSBE"/>
    <property type="match status" value="1"/>
</dbReference>
<comment type="subcellular location">
    <subcellularLocation>
        <location evidence="1">Cell envelope</location>
    </subcellularLocation>
</comment>
<organism evidence="6 7">
    <name type="scientific">Entomortierella parvispora</name>
    <dbReference type="NCBI Taxonomy" id="205924"/>
    <lineage>
        <taxon>Eukaryota</taxon>
        <taxon>Fungi</taxon>
        <taxon>Fungi incertae sedis</taxon>
        <taxon>Mucoromycota</taxon>
        <taxon>Mortierellomycotina</taxon>
        <taxon>Mortierellomycetes</taxon>
        <taxon>Mortierellales</taxon>
        <taxon>Mortierellaceae</taxon>
        <taxon>Entomortierella</taxon>
    </lineage>
</organism>
<dbReference type="Pfam" id="PF00085">
    <property type="entry name" value="Thioredoxin"/>
    <property type="match status" value="1"/>
</dbReference>
<evidence type="ECO:0000256" key="3">
    <source>
        <dbReference type="ARBA" id="ARBA00023157"/>
    </source>
</evidence>
<dbReference type="InterPro" id="IPR036249">
    <property type="entry name" value="Thioredoxin-like_sf"/>
</dbReference>
<dbReference type="InterPro" id="IPR013766">
    <property type="entry name" value="Thioredoxin_domain"/>
</dbReference>
<dbReference type="Proteomes" id="UP000827284">
    <property type="component" value="Unassembled WGS sequence"/>
</dbReference>
<evidence type="ECO:0000313" key="6">
    <source>
        <dbReference type="EMBL" id="GJJ72482.1"/>
    </source>
</evidence>